<keyword evidence="8" id="KW-0456">Lyase</keyword>
<dbReference type="EC" id="4.1.1.48" evidence="3"/>
<dbReference type="GO" id="GO:0004640">
    <property type="term" value="F:phosphoribosylanthranilate isomerase activity"/>
    <property type="evidence" value="ECO:0007669"/>
    <property type="project" value="TreeGrafter"/>
</dbReference>
<dbReference type="InterPro" id="IPR045186">
    <property type="entry name" value="Indole-3-glycerol_P_synth"/>
</dbReference>
<dbReference type="eggNOG" id="KOG4201">
    <property type="taxonomic scope" value="Eukaryota"/>
</dbReference>
<dbReference type="KEGG" id="gtt:GUITHDRAFT_138558"/>
<dbReference type="Gene3D" id="3.20.20.70">
    <property type="entry name" value="Aldolase class I"/>
    <property type="match status" value="1"/>
</dbReference>
<proteinExistence type="predicted"/>
<dbReference type="InterPro" id="IPR013785">
    <property type="entry name" value="Aldolase_TIM"/>
</dbReference>
<reference evidence="10 12" key="1">
    <citation type="journal article" date="2012" name="Nature">
        <title>Algal genomes reveal evolutionary mosaicism and the fate of nucleomorphs.</title>
        <authorList>
            <consortium name="DOE Joint Genome Institute"/>
            <person name="Curtis B.A."/>
            <person name="Tanifuji G."/>
            <person name="Burki F."/>
            <person name="Gruber A."/>
            <person name="Irimia M."/>
            <person name="Maruyama S."/>
            <person name="Arias M.C."/>
            <person name="Ball S.G."/>
            <person name="Gile G.H."/>
            <person name="Hirakawa Y."/>
            <person name="Hopkins J.F."/>
            <person name="Kuo A."/>
            <person name="Rensing S.A."/>
            <person name="Schmutz J."/>
            <person name="Symeonidi A."/>
            <person name="Elias M."/>
            <person name="Eveleigh R.J."/>
            <person name="Herman E.K."/>
            <person name="Klute M.J."/>
            <person name="Nakayama T."/>
            <person name="Obornik M."/>
            <person name="Reyes-Prieto A."/>
            <person name="Armbrust E.V."/>
            <person name="Aves S.J."/>
            <person name="Beiko R.G."/>
            <person name="Coutinho P."/>
            <person name="Dacks J.B."/>
            <person name="Durnford D.G."/>
            <person name="Fast N.M."/>
            <person name="Green B.R."/>
            <person name="Grisdale C.J."/>
            <person name="Hempel F."/>
            <person name="Henrissat B."/>
            <person name="Hoppner M.P."/>
            <person name="Ishida K."/>
            <person name="Kim E."/>
            <person name="Koreny L."/>
            <person name="Kroth P.G."/>
            <person name="Liu Y."/>
            <person name="Malik S.B."/>
            <person name="Maier U.G."/>
            <person name="McRose D."/>
            <person name="Mock T."/>
            <person name="Neilson J.A."/>
            <person name="Onodera N.T."/>
            <person name="Poole A.M."/>
            <person name="Pritham E.J."/>
            <person name="Richards T.A."/>
            <person name="Rocap G."/>
            <person name="Roy S.W."/>
            <person name="Sarai C."/>
            <person name="Schaack S."/>
            <person name="Shirato S."/>
            <person name="Slamovits C.H."/>
            <person name="Spencer D.F."/>
            <person name="Suzuki S."/>
            <person name="Worden A.Z."/>
            <person name="Zauner S."/>
            <person name="Barry K."/>
            <person name="Bell C."/>
            <person name="Bharti A.K."/>
            <person name="Crow J.A."/>
            <person name="Grimwood J."/>
            <person name="Kramer R."/>
            <person name="Lindquist E."/>
            <person name="Lucas S."/>
            <person name="Salamov A."/>
            <person name="McFadden G.I."/>
            <person name="Lane C.E."/>
            <person name="Keeling P.J."/>
            <person name="Gray M.W."/>
            <person name="Grigoriev I.V."/>
            <person name="Archibald J.M."/>
        </authorList>
    </citation>
    <scope>NUCLEOTIDE SEQUENCE</scope>
    <source>
        <strain evidence="10 12">CCMP2712</strain>
    </source>
</reference>
<evidence type="ECO:0000313" key="10">
    <source>
        <dbReference type="EMBL" id="EKX46083.1"/>
    </source>
</evidence>
<gene>
    <name evidence="10" type="ORF">GUITHDRAFT_138558</name>
</gene>
<dbReference type="OrthoDB" id="524799at2759"/>
<evidence type="ECO:0000256" key="2">
    <source>
        <dbReference type="ARBA" id="ARBA00004696"/>
    </source>
</evidence>
<evidence type="ECO:0000256" key="3">
    <source>
        <dbReference type="ARBA" id="ARBA00012362"/>
    </source>
</evidence>
<organism evidence="10">
    <name type="scientific">Guillardia theta (strain CCMP2712)</name>
    <name type="common">Cryptophyte</name>
    <dbReference type="NCBI Taxonomy" id="905079"/>
    <lineage>
        <taxon>Eukaryota</taxon>
        <taxon>Cryptophyceae</taxon>
        <taxon>Pyrenomonadales</taxon>
        <taxon>Geminigeraceae</taxon>
        <taxon>Guillardia</taxon>
    </lineage>
</organism>
<dbReference type="Proteomes" id="UP000011087">
    <property type="component" value="Unassembled WGS sequence"/>
</dbReference>
<sequence>MVLAYAFVQVGQCFMSVGPAGMRFFPMSTSDARLFGSSMTTPTLRGRSGALSCRSSMLEQVRERKMKEVEELKANMPEDAAKILEKGATNKNRYLKAVKKPKGTISVVPQIKTKAPTLGSFASLPAVDVLSAHCYEAGAAAIAVCTDKEFYGTDWESLKKAAGQQARYKGKFPGPLPVMAYDFFIDEAQLALAASYGCDAVCLNAALLGTSTKDMVASADRMGMDALVEVHNKAELDIAIEAGAKMVGISNRDMDTFQLKHPVDYQLRTWSVPVEETVFGLVKEVPEGVHVTAMGGCNETLVAWTLRDEGYSSIMVGEAIIRGSEMRMASSAYSAAYNEAKGLIMAFKAKGSKKYGPSATGSFFGKGEGAKESLGMMSI</sequence>
<dbReference type="PANTHER" id="PTHR22854">
    <property type="entry name" value="TRYPTOPHAN BIOSYNTHESIS PROTEIN"/>
    <property type="match status" value="1"/>
</dbReference>
<keyword evidence="4" id="KW-0028">Amino-acid biosynthesis</keyword>
<name>L1JC08_GUITC</name>
<reference evidence="12" key="2">
    <citation type="submission" date="2012-11" db="EMBL/GenBank/DDBJ databases">
        <authorList>
            <person name="Kuo A."/>
            <person name="Curtis B.A."/>
            <person name="Tanifuji G."/>
            <person name="Burki F."/>
            <person name="Gruber A."/>
            <person name="Irimia M."/>
            <person name="Maruyama S."/>
            <person name="Arias M.C."/>
            <person name="Ball S.G."/>
            <person name="Gile G.H."/>
            <person name="Hirakawa Y."/>
            <person name="Hopkins J.F."/>
            <person name="Rensing S.A."/>
            <person name="Schmutz J."/>
            <person name="Symeonidi A."/>
            <person name="Elias M."/>
            <person name="Eveleigh R.J."/>
            <person name="Herman E.K."/>
            <person name="Klute M.J."/>
            <person name="Nakayama T."/>
            <person name="Obornik M."/>
            <person name="Reyes-Prieto A."/>
            <person name="Armbrust E.V."/>
            <person name="Aves S.J."/>
            <person name="Beiko R.G."/>
            <person name="Coutinho P."/>
            <person name="Dacks J.B."/>
            <person name="Durnford D.G."/>
            <person name="Fast N.M."/>
            <person name="Green B.R."/>
            <person name="Grisdale C."/>
            <person name="Hempe F."/>
            <person name="Henrissat B."/>
            <person name="Hoppner M.P."/>
            <person name="Ishida K.-I."/>
            <person name="Kim E."/>
            <person name="Koreny L."/>
            <person name="Kroth P.G."/>
            <person name="Liu Y."/>
            <person name="Malik S.-B."/>
            <person name="Maier U.G."/>
            <person name="McRose D."/>
            <person name="Mock T."/>
            <person name="Neilson J.A."/>
            <person name="Onodera N.T."/>
            <person name="Poole A.M."/>
            <person name="Pritham E.J."/>
            <person name="Richards T.A."/>
            <person name="Rocap G."/>
            <person name="Roy S.W."/>
            <person name="Sarai C."/>
            <person name="Schaack S."/>
            <person name="Shirato S."/>
            <person name="Slamovits C.H."/>
            <person name="Spencer D.F."/>
            <person name="Suzuki S."/>
            <person name="Worden A.Z."/>
            <person name="Zauner S."/>
            <person name="Barry K."/>
            <person name="Bell C."/>
            <person name="Bharti A.K."/>
            <person name="Crow J.A."/>
            <person name="Grimwood J."/>
            <person name="Kramer R."/>
            <person name="Lindquist E."/>
            <person name="Lucas S."/>
            <person name="Salamov A."/>
            <person name="McFadden G.I."/>
            <person name="Lane C.E."/>
            <person name="Keeling P.J."/>
            <person name="Gray M.W."/>
            <person name="Grigoriev I.V."/>
            <person name="Archibald J.M."/>
        </authorList>
    </citation>
    <scope>NUCLEOTIDE SEQUENCE</scope>
    <source>
        <strain evidence="12">CCMP2712</strain>
    </source>
</reference>
<evidence type="ECO:0000256" key="5">
    <source>
        <dbReference type="ARBA" id="ARBA00022793"/>
    </source>
</evidence>
<comment type="pathway">
    <text evidence="2">Amino-acid biosynthesis; L-tryptophan biosynthesis; L-tryptophan from chorismate: step 4/5.</text>
</comment>
<dbReference type="AlphaFoldDB" id="L1JC08"/>
<evidence type="ECO:0000313" key="11">
    <source>
        <dbReference type="EnsemblProtists" id="EKX46083"/>
    </source>
</evidence>
<dbReference type="PANTHER" id="PTHR22854:SF2">
    <property type="entry name" value="INDOLE-3-GLYCEROL-PHOSPHATE SYNTHASE"/>
    <property type="match status" value="1"/>
</dbReference>
<dbReference type="GeneID" id="17302778"/>
<accession>L1JC08</accession>
<dbReference type="SUPFAM" id="SSF51366">
    <property type="entry name" value="Ribulose-phoshate binding barrel"/>
    <property type="match status" value="1"/>
</dbReference>
<keyword evidence="5" id="KW-0210">Decarboxylase</keyword>
<dbReference type="RefSeq" id="XP_005833063.1">
    <property type="nucleotide sequence ID" value="XM_005833006.1"/>
</dbReference>
<keyword evidence="6" id="KW-0822">Tryptophan biosynthesis</keyword>
<evidence type="ECO:0000259" key="9">
    <source>
        <dbReference type="Pfam" id="PF00218"/>
    </source>
</evidence>
<dbReference type="STRING" id="905079.L1JC08"/>
<evidence type="ECO:0000256" key="4">
    <source>
        <dbReference type="ARBA" id="ARBA00022605"/>
    </source>
</evidence>
<dbReference type="EMBL" id="JH992996">
    <property type="protein sequence ID" value="EKX46083.1"/>
    <property type="molecule type" value="Genomic_DNA"/>
</dbReference>
<dbReference type="EnsemblProtists" id="EKX46083">
    <property type="protein sequence ID" value="EKX46083"/>
    <property type="gene ID" value="GUITHDRAFT_138558"/>
</dbReference>
<dbReference type="HOGENOM" id="CLU_034247_2_0_1"/>
<dbReference type="OMA" id="IHYLGMN"/>
<dbReference type="InterPro" id="IPR011060">
    <property type="entry name" value="RibuloseP-bd_barrel"/>
</dbReference>
<dbReference type="GO" id="GO:0000162">
    <property type="term" value="P:L-tryptophan biosynthetic process"/>
    <property type="evidence" value="ECO:0007669"/>
    <property type="project" value="UniProtKB-UniPathway"/>
</dbReference>
<comment type="catalytic activity">
    <reaction evidence="1">
        <text>1-(2-carboxyphenylamino)-1-deoxy-D-ribulose 5-phosphate + H(+) = (1S,2R)-1-C-(indol-3-yl)glycerol 3-phosphate + CO2 + H2O</text>
        <dbReference type="Rhea" id="RHEA:23476"/>
        <dbReference type="ChEBI" id="CHEBI:15377"/>
        <dbReference type="ChEBI" id="CHEBI:15378"/>
        <dbReference type="ChEBI" id="CHEBI:16526"/>
        <dbReference type="ChEBI" id="CHEBI:58613"/>
        <dbReference type="ChEBI" id="CHEBI:58866"/>
        <dbReference type="EC" id="4.1.1.48"/>
    </reaction>
</comment>
<dbReference type="InterPro" id="IPR013798">
    <property type="entry name" value="Indole-3-glycerol_P_synth_dom"/>
</dbReference>
<evidence type="ECO:0000313" key="12">
    <source>
        <dbReference type="Proteomes" id="UP000011087"/>
    </source>
</evidence>
<keyword evidence="12" id="KW-1185">Reference proteome</keyword>
<reference evidence="11" key="3">
    <citation type="submission" date="2016-03" db="UniProtKB">
        <authorList>
            <consortium name="EnsemblProtists"/>
        </authorList>
    </citation>
    <scope>IDENTIFICATION</scope>
</reference>
<keyword evidence="7" id="KW-0057">Aromatic amino acid biosynthesis</keyword>
<dbReference type="UniPathway" id="UPA00035">
    <property type="reaction ID" value="UER00043"/>
</dbReference>
<protein>
    <recommendedName>
        <fullName evidence="3">indole-3-glycerol-phosphate synthase</fullName>
        <ecNumber evidence="3">4.1.1.48</ecNumber>
    </recommendedName>
</protein>
<dbReference type="Pfam" id="PF00218">
    <property type="entry name" value="IGPS"/>
    <property type="match status" value="1"/>
</dbReference>
<evidence type="ECO:0000256" key="1">
    <source>
        <dbReference type="ARBA" id="ARBA00001633"/>
    </source>
</evidence>
<dbReference type="GO" id="GO:0004425">
    <property type="term" value="F:indole-3-glycerol-phosphate synthase activity"/>
    <property type="evidence" value="ECO:0007669"/>
    <property type="project" value="UniProtKB-EC"/>
</dbReference>
<evidence type="ECO:0000256" key="8">
    <source>
        <dbReference type="ARBA" id="ARBA00023239"/>
    </source>
</evidence>
<dbReference type="PaxDb" id="55529-EKX46083"/>
<evidence type="ECO:0000256" key="7">
    <source>
        <dbReference type="ARBA" id="ARBA00023141"/>
    </source>
</evidence>
<evidence type="ECO:0000256" key="6">
    <source>
        <dbReference type="ARBA" id="ARBA00022822"/>
    </source>
</evidence>
<feature type="domain" description="Indole-3-glycerol phosphate synthase" evidence="9">
    <location>
        <begin position="58"/>
        <end position="328"/>
    </location>
</feature>